<feature type="region of interest" description="Disordered" evidence="1">
    <location>
        <begin position="153"/>
        <end position="199"/>
    </location>
</feature>
<dbReference type="OrthoDB" id="5385013at2759"/>
<keyword evidence="4" id="KW-1185">Reference proteome</keyword>
<feature type="compositionally biased region" description="Polar residues" evidence="1">
    <location>
        <begin position="331"/>
        <end position="349"/>
    </location>
</feature>
<evidence type="ECO:0000313" key="4">
    <source>
        <dbReference type="Proteomes" id="UP000827724"/>
    </source>
</evidence>
<proteinExistence type="predicted"/>
<feature type="region of interest" description="Disordered" evidence="1">
    <location>
        <begin position="1002"/>
        <end position="1022"/>
    </location>
</feature>
<accession>A0A9P8TXL4</accession>
<feature type="domain" description="DUF7371" evidence="2">
    <location>
        <begin position="1029"/>
        <end position="1218"/>
    </location>
</feature>
<dbReference type="InterPro" id="IPR055795">
    <property type="entry name" value="DUF7371"/>
</dbReference>
<sequence length="1421" mass="146994">MASKYLQSFFFGVLPFEKKATCCWKNAPPCEGIRECEYDGKCEASDITVWAFSETSTFFPQELSNFRCHLKEKTSDLPHLQWRHHVTVACRTDVPSSTISVVRSSSSDFIIHLRIVCVCVTSDNPTSPTMRVFASLAILVASTRVQHASAQVDYGMHDGSNGGSPSGSPNTANGGPAGSTYGNPSGIPNGAPAGLPGGFPGAAPDMPTCALQGITTVFVTVYPTGHVTPSSVTQLNGIDPDQSIHQTAYPDSTILISSGGSAQGAHASVQPFTTVTIDVWGSDPNSPDAFTSDVSPVPIYTDGASDPVETSANFPDESPANTQAPWPGDSPGSNSGDHPMSSSGWVSISNGPVIGSPTATAPVNPAYGNVGDLTSISKSFVQQPSAHVSPIVTDAVVDGKSPVQMTVIGPDGKPTIIEFPSSQLGSGNSNGAGQPFPTAATPFPGFTPGPVPAASDISAAAGETMCTTYTILGPNGVPTVVHSTWVSLPTTAPVLHSSFPSLPSNPSVFTRLPDGPVIATHTTFTILGPDGLPTVVESSWLLPGPVNTAPGISGPISVSGVPNQATGTAAGVGAGGSTTCTSYTVLGPDGLPTIIDTTWVIPTPTAGAIPANVVTGVPSQFGGVSGFPPQVTATLGGVNAITTCTSYTVLGSDGLPTIVESTFVISANNALPATTAGLPLPPAQPSNFPQGVSNLPEAGGFATTCITVGVVGPDGFTTPAIQTVLIPTSGLSSAMPVHTTVGYPSLVPAQTGLPRGDLSVIPNVGFTTCITVTTLGVDGIATPVVQTIVGIPSGTELGASLSPLSTNGPSFPNPNLSSNTLIDIPNLTQYGSSGNGLPAISPPSAVVSGLVDPTGTVTGTRTSTLTVTNGPDGQPATLVPYNDQWHDQAPNAYGSPPAGAAEWTSSPLYGPPPTIVGPDASHLATALQTSTWTNVIPEQTTTYTINFPLTTMATVTLPNRRAMRRHQDTALSAVPSENSTLSMMPTSMFSSQNGFPPALPSVTVSTPPQASAVDEGSEPSPMCSTGGKIGNFTLDFDDAKTGPLFNPSRDIWFSEGFLIAPPSSQTFQSYNPSSGGQLVEFVPPSLLPMAGSNVGDTAEIGVGPNAPYRCFRFDFQGASLGCAAQGAEKWCEFEISAYRYNEALGREESIAWSETKRIPACPNFPHGSCRLTPVWFDGYANITSVLISLRVGTELRVWWGDDFKLGWNDNSCEAAVCRANAAPQPVKRETIESVARRGVWRWTARGLKRLDDGYIWESGMLDHSFPHYSCEARLVGPKLSELGEILAAAPIPIHEASRVTSASAAASAAPAVSLSRDTFYGTILGNYLRFRVLPPHPRRTDFVQWANRYAGEAAGGKLFEGCAAAGLEGVCAQQLHRECRSATTSNLTPFLPTSQHAASNAVPGTLSVLLSIASGAEGSEC</sequence>
<gene>
    <name evidence="3" type="ORF">Trco_002200</name>
</gene>
<feature type="region of interest" description="Disordered" evidence="1">
    <location>
        <begin position="287"/>
        <end position="349"/>
    </location>
</feature>
<evidence type="ECO:0000259" key="2">
    <source>
        <dbReference type="Pfam" id="PF24086"/>
    </source>
</evidence>
<name>A0A9P8TXL4_9HYPO</name>
<feature type="compositionally biased region" description="Polar residues" evidence="1">
    <location>
        <begin position="308"/>
        <end position="324"/>
    </location>
</feature>
<evidence type="ECO:0000256" key="1">
    <source>
        <dbReference type="SAM" id="MobiDB-lite"/>
    </source>
</evidence>
<reference evidence="3" key="1">
    <citation type="submission" date="2021-08" db="EMBL/GenBank/DDBJ databases">
        <title>Chromosome-Level Trichoderma cornu-damae using Hi-C Data.</title>
        <authorList>
            <person name="Kim C.S."/>
        </authorList>
    </citation>
    <scope>NUCLEOTIDE SEQUENCE</scope>
    <source>
        <strain evidence="3">KA19-0412C</strain>
    </source>
</reference>
<comment type="caution">
    <text evidence="3">The sequence shown here is derived from an EMBL/GenBank/DDBJ whole genome shotgun (WGS) entry which is preliminary data.</text>
</comment>
<dbReference type="Pfam" id="PF24086">
    <property type="entry name" value="DUF7371"/>
    <property type="match status" value="1"/>
</dbReference>
<dbReference type="EMBL" id="JAIWOZ010000002">
    <property type="protein sequence ID" value="KAH6608854.1"/>
    <property type="molecule type" value="Genomic_DNA"/>
</dbReference>
<evidence type="ECO:0000313" key="3">
    <source>
        <dbReference type="EMBL" id="KAH6608854.1"/>
    </source>
</evidence>
<dbReference type="Proteomes" id="UP000827724">
    <property type="component" value="Unassembled WGS sequence"/>
</dbReference>
<protein>
    <recommendedName>
        <fullName evidence="2">DUF7371 domain-containing protein</fullName>
    </recommendedName>
</protein>
<organism evidence="3 4">
    <name type="scientific">Trichoderma cornu-damae</name>
    <dbReference type="NCBI Taxonomy" id="654480"/>
    <lineage>
        <taxon>Eukaryota</taxon>
        <taxon>Fungi</taxon>
        <taxon>Dikarya</taxon>
        <taxon>Ascomycota</taxon>
        <taxon>Pezizomycotina</taxon>
        <taxon>Sordariomycetes</taxon>
        <taxon>Hypocreomycetidae</taxon>
        <taxon>Hypocreales</taxon>
        <taxon>Hypocreaceae</taxon>
        <taxon>Trichoderma</taxon>
    </lineage>
</organism>